<dbReference type="Gene3D" id="3.40.50.1110">
    <property type="entry name" value="SGNH hydrolase"/>
    <property type="match status" value="1"/>
</dbReference>
<gene>
    <name evidence="2" type="ORF">BG015_004049</name>
</gene>
<dbReference type="SUPFAM" id="SSF52266">
    <property type="entry name" value="SGNH hydrolase"/>
    <property type="match status" value="1"/>
</dbReference>
<dbReference type="InterPro" id="IPR045136">
    <property type="entry name" value="Iah1-like"/>
</dbReference>
<evidence type="ECO:0000259" key="1">
    <source>
        <dbReference type="Pfam" id="PF13472"/>
    </source>
</evidence>
<dbReference type="InterPro" id="IPR013830">
    <property type="entry name" value="SGNH_hydro"/>
</dbReference>
<dbReference type="AlphaFoldDB" id="A0A9P5VCL7"/>
<keyword evidence="3" id="KW-1185">Reference proteome</keyword>
<evidence type="ECO:0000313" key="3">
    <source>
        <dbReference type="Proteomes" id="UP000748756"/>
    </source>
</evidence>
<name>A0A9P5VCL7_9FUNG</name>
<sequence length="276" mass="31593">MVAYTSFDSFLLFGDSITQFSFDINDRGWGAQLANAFQRRLDIINRGFSGYTSEQALHLLPQILPLTTTPTNSKIQFLTLFFGANDACLPPSSQHTPLQRYEQNLRSLIDMVHSPTSPIYSPHTRIILICPPPVNEEPWAKECEHRGMDMNRDWEVSKRYAERCLSVGREYSERNRQKEEGLCQVDVIDTWGVMMDKVESGERTLSEFLKDGLHLAAAGNDVIFEEIMKILRYKYPSWDPAKMLMHGPWWRQLDLDHPETDLLICSNKPSAPGPAV</sequence>
<organism evidence="2 3">
    <name type="scientific">Linnemannia schmuckeri</name>
    <dbReference type="NCBI Taxonomy" id="64567"/>
    <lineage>
        <taxon>Eukaryota</taxon>
        <taxon>Fungi</taxon>
        <taxon>Fungi incertae sedis</taxon>
        <taxon>Mucoromycota</taxon>
        <taxon>Mortierellomycotina</taxon>
        <taxon>Mortierellomycetes</taxon>
        <taxon>Mortierellales</taxon>
        <taxon>Mortierellaceae</taxon>
        <taxon>Linnemannia</taxon>
    </lineage>
</organism>
<dbReference type="EMBL" id="JAAAUQ010000196">
    <property type="protein sequence ID" value="KAF9153109.1"/>
    <property type="molecule type" value="Genomic_DNA"/>
</dbReference>
<dbReference type="PANTHER" id="PTHR14209">
    <property type="entry name" value="ISOAMYL ACETATE-HYDROLYZING ESTERASE 1"/>
    <property type="match status" value="1"/>
</dbReference>
<accession>A0A9P5VCL7</accession>
<protein>
    <recommendedName>
        <fullName evidence="1">SGNH hydrolase-type esterase domain-containing protein</fullName>
    </recommendedName>
</protein>
<feature type="domain" description="SGNH hydrolase-type esterase" evidence="1">
    <location>
        <begin position="12"/>
        <end position="221"/>
    </location>
</feature>
<dbReference type="Proteomes" id="UP000748756">
    <property type="component" value="Unassembled WGS sequence"/>
</dbReference>
<comment type="caution">
    <text evidence="2">The sequence shown here is derived from an EMBL/GenBank/DDBJ whole genome shotgun (WGS) entry which is preliminary data.</text>
</comment>
<evidence type="ECO:0000313" key="2">
    <source>
        <dbReference type="EMBL" id="KAF9153109.1"/>
    </source>
</evidence>
<dbReference type="CDD" id="cd01838">
    <property type="entry name" value="Isoamyl_acetate_hydrolase_like"/>
    <property type="match status" value="1"/>
</dbReference>
<reference evidence="2" key="1">
    <citation type="journal article" date="2020" name="Fungal Divers.">
        <title>Resolving the Mortierellaceae phylogeny through synthesis of multi-gene phylogenetics and phylogenomics.</title>
        <authorList>
            <person name="Vandepol N."/>
            <person name="Liber J."/>
            <person name="Desiro A."/>
            <person name="Na H."/>
            <person name="Kennedy M."/>
            <person name="Barry K."/>
            <person name="Grigoriev I.V."/>
            <person name="Miller A.N."/>
            <person name="O'Donnell K."/>
            <person name="Stajich J.E."/>
            <person name="Bonito G."/>
        </authorList>
    </citation>
    <scope>NUCLEOTIDE SEQUENCE</scope>
    <source>
        <strain evidence="2">NRRL 6426</strain>
    </source>
</reference>
<dbReference type="Pfam" id="PF13472">
    <property type="entry name" value="Lipase_GDSL_2"/>
    <property type="match status" value="1"/>
</dbReference>
<dbReference type="InterPro" id="IPR036514">
    <property type="entry name" value="SGNH_hydro_sf"/>
</dbReference>
<proteinExistence type="predicted"/>
<dbReference type="PANTHER" id="PTHR14209:SF19">
    <property type="entry name" value="ISOAMYL ACETATE-HYDROLYZING ESTERASE 1 HOMOLOG"/>
    <property type="match status" value="1"/>
</dbReference>
<dbReference type="OrthoDB" id="671439at2759"/>